<feature type="transmembrane region" description="Helical" evidence="2">
    <location>
        <begin position="125"/>
        <end position="148"/>
    </location>
</feature>
<dbReference type="EMBL" id="BONW01000022">
    <property type="protein sequence ID" value="GIG90074.1"/>
    <property type="molecule type" value="Genomic_DNA"/>
</dbReference>
<protein>
    <recommendedName>
        <fullName evidence="5">CDP-alcohol phosphatidyltransferase</fullName>
    </recommendedName>
</protein>
<feature type="transmembrane region" description="Helical" evidence="2">
    <location>
        <begin position="49"/>
        <end position="69"/>
    </location>
</feature>
<comment type="caution">
    <text evidence="3">The sequence shown here is derived from an EMBL/GenBank/DDBJ whole genome shotgun (WGS) entry which is preliminary data.</text>
</comment>
<proteinExistence type="predicted"/>
<feature type="transmembrane region" description="Helical" evidence="2">
    <location>
        <begin position="199"/>
        <end position="223"/>
    </location>
</feature>
<feature type="compositionally biased region" description="Basic and acidic residues" evidence="1">
    <location>
        <begin position="308"/>
        <end position="326"/>
    </location>
</feature>
<reference evidence="3 4" key="1">
    <citation type="submission" date="2021-01" db="EMBL/GenBank/DDBJ databases">
        <title>Whole genome shotgun sequence of Plantactinospora endophytica NBRC 110450.</title>
        <authorList>
            <person name="Komaki H."/>
            <person name="Tamura T."/>
        </authorList>
    </citation>
    <scope>NUCLEOTIDE SEQUENCE [LARGE SCALE GENOMIC DNA]</scope>
    <source>
        <strain evidence="3 4">NBRC 110450</strain>
    </source>
</reference>
<feature type="compositionally biased region" description="Basic and acidic residues" evidence="1">
    <location>
        <begin position="228"/>
        <end position="239"/>
    </location>
</feature>
<evidence type="ECO:0000256" key="2">
    <source>
        <dbReference type="SAM" id="Phobius"/>
    </source>
</evidence>
<keyword evidence="2" id="KW-1133">Transmembrane helix</keyword>
<dbReference type="InterPro" id="IPR000462">
    <property type="entry name" value="CDP-OH_P_trans"/>
</dbReference>
<sequence length="326" mass="34208">MGNRLTWDEYANKWARLHGGFDPRMATTSVRRWLRMSYALGCFLARLRVPPTAVTVLGVLLCVAVPVTVGQARPGPVGPLVAAGFVLLAAVADSIDGAVAVVTGQTTRLGYVYDSLADRVGEVCWLIAFWLVGAPGGLVVAAGALSWLHEYTRARSVSAGMKEIGTVTVGERPSRVSVAVVGLLVAGVAHLIMPELAAGTITVATAIWVLLGFFGMVQLLSAVRRSLDTGKEPTGREPTGKPSAAGRPVDAESSGRQPLGDELSGRQSLGDESSGRQPLGDGRQSLGDEMSGRQSIGEGPATGPPGKELARREPTGVELRRREPPE</sequence>
<accession>A0ABQ4E5T5</accession>
<name>A0ABQ4E5T5_9ACTN</name>
<keyword evidence="2" id="KW-0812">Transmembrane</keyword>
<keyword evidence="2" id="KW-0472">Membrane</keyword>
<evidence type="ECO:0000256" key="1">
    <source>
        <dbReference type="SAM" id="MobiDB-lite"/>
    </source>
</evidence>
<feature type="region of interest" description="Disordered" evidence="1">
    <location>
        <begin position="228"/>
        <end position="326"/>
    </location>
</feature>
<evidence type="ECO:0000313" key="3">
    <source>
        <dbReference type="EMBL" id="GIG90074.1"/>
    </source>
</evidence>
<dbReference type="Proteomes" id="UP000646749">
    <property type="component" value="Unassembled WGS sequence"/>
</dbReference>
<evidence type="ECO:0000313" key="4">
    <source>
        <dbReference type="Proteomes" id="UP000646749"/>
    </source>
</evidence>
<feature type="transmembrane region" description="Helical" evidence="2">
    <location>
        <begin position="81"/>
        <end position="105"/>
    </location>
</feature>
<keyword evidence="4" id="KW-1185">Reference proteome</keyword>
<dbReference type="InterPro" id="IPR043130">
    <property type="entry name" value="CDP-OH_PTrfase_TM_dom"/>
</dbReference>
<organism evidence="3 4">
    <name type="scientific">Plantactinospora endophytica</name>
    <dbReference type="NCBI Taxonomy" id="673535"/>
    <lineage>
        <taxon>Bacteria</taxon>
        <taxon>Bacillati</taxon>
        <taxon>Actinomycetota</taxon>
        <taxon>Actinomycetes</taxon>
        <taxon>Micromonosporales</taxon>
        <taxon>Micromonosporaceae</taxon>
        <taxon>Plantactinospora</taxon>
    </lineage>
</organism>
<evidence type="ECO:0008006" key="5">
    <source>
        <dbReference type="Google" id="ProtNLM"/>
    </source>
</evidence>
<dbReference type="Gene3D" id="1.20.120.1760">
    <property type="match status" value="1"/>
</dbReference>
<gene>
    <name evidence="3" type="ORF">Pen02_50100</name>
</gene>
<dbReference type="Pfam" id="PF01066">
    <property type="entry name" value="CDP-OH_P_transf"/>
    <property type="match status" value="1"/>
</dbReference>